<evidence type="ECO:0000256" key="4">
    <source>
        <dbReference type="ARBA" id="ARBA00022630"/>
    </source>
</evidence>
<dbReference type="PROSITE" id="PS00197">
    <property type="entry name" value="2FE2S_FER_1"/>
    <property type="match status" value="1"/>
</dbReference>
<keyword evidence="4" id="KW-0285">Flavoprotein</keyword>
<dbReference type="EMBL" id="BRXW01000054">
    <property type="protein sequence ID" value="GMI03186.1"/>
    <property type="molecule type" value="Genomic_DNA"/>
</dbReference>
<dbReference type="InterPro" id="IPR016167">
    <property type="entry name" value="FAD-bd_PCMH_sub1"/>
</dbReference>
<proteinExistence type="inferred from homology"/>
<dbReference type="InterPro" id="IPR002888">
    <property type="entry name" value="2Fe-2S-bd"/>
</dbReference>
<dbReference type="InterPro" id="IPR016166">
    <property type="entry name" value="FAD-bd_PCMH"/>
</dbReference>
<name>A0A9W7CBJ9_9STRA</name>
<evidence type="ECO:0000259" key="16">
    <source>
        <dbReference type="PROSITE" id="PS51085"/>
    </source>
</evidence>
<evidence type="ECO:0000256" key="2">
    <source>
        <dbReference type="ARBA" id="ARBA00006849"/>
    </source>
</evidence>
<dbReference type="SMART" id="SM01008">
    <property type="entry name" value="Ald_Xan_dh_C"/>
    <property type="match status" value="1"/>
</dbReference>
<dbReference type="PIRSF" id="PIRSF000127">
    <property type="entry name" value="Xanthine_DH"/>
    <property type="match status" value="1"/>
</dbReference>
<dbReference type="GO" id="GO:0005506">
    <property type="term" value="F:iron ion binding"/>
    <property type="evidence" value="ECO:0007669"/>
    <property type="project" value="InterPro"/>
</dbReference>
<dbReference type="SMART" id="SM01092">
    <property type="entry name" value="CO_deh_flav_C"/>
    <property type="match status" value="1"/>
</dbReference>
<dbReference type="Gene3D" id="3.10.20.30">
    <property type="match status" value="1"/>
</dbReference>
<dbReference type="Gene3D" id="3.30.390.50">
    <property type="entry name" value="CO dehydrogenase flavoprotein, C-terminal domain"/>
    <property type="match status" value="1"/>
</dbReference>
<feature type="binding site" evidence="13">
    <location>
        <position position="471"/>
    </location>
    <ligand>
        <name>FAD</name>
        <dbReference type="ChEBI" id="CHEBI:57692"/>
    </ligand>
</feature>
<feature type="binding site" evidence="14">
    <location>
        <position position="142"/>
    </location>
    <ligand>
        <name>[2Fe-2S] cluster</name>
        <dbReference type="ChEBI" id="CHEBI:190135"/>
        <label>2</label>
    </ligand>
</feature>
<keyword evidence="8" id="KW-0560">Oxidoreductase</keyword>
<dbReference type="PANTHER" id="PTHR45444:SF3">
    <property type="entry name" value="XANTHINE DEHYDROGENASE"/>
    <property type="match status" value="1"/>
</dbReference>
<dbReference type="PROSITE" id="PS51085">
    <property type="entry name" value="2FE2S_FER_2"/>
    <property type="match status" value="1"/>
</dbReference>
<keyword evidence="6 14" id="KW-0479">Metal-binding</keyword>
<feature type="domain" description="2Fe-2S ferredoxin-type" evidence="16">
    <location>
        <begin position="30"/>
        <end position="117"/>
    </location>
</feature>
<feature type="binding site" evidence="13">
    <location>
        <begin position="309"/>
        <end position="316"/>
    </location>
    <ligand>
        <name>FAD</name>
        <dbReference type="ChEBI" id="CHEBI:57692"/>
    </ligand>
</feature>
<dbReference type="Gene3D" id="3.30.365.10">
    <property type="entry name" value="Aldehyde oxidase/xanthine dehydrogenase, molybdopterin binding domain"/>
    <property type="match status" value="4"/>
</dbReference>
<dbReference type="InterPro" id="IPR016208">
    <property type="entry name" value="Ald_Oxase/xanthine_DH-like"/>
</dbReference>
<feature type="binding site" evidence="13">
    <location>
        <position position="1098"/>
    </location>
    <ligand>
        <name>substrate</name>
    </ligand>
</feature>
<dbReference type="InterPro" id="IPR036683">
    <property type="entry name" value="CO_DH_flav_C_dom_sf"/>
</dbReference>
<feature type="binding site" evidence="13">
    <location>
        <begin position="396"/>
        <end position="400"/>
    </location>
    <ligand>
        <name>FAD</name>
        <dbReference type="ChEBI" id="CHEBI:57692"/>
    </ligand>
</feature>
<evidence type="ECO:0000256" key="12">
    <source>
        <dbReference type="PIRSR" id="PIRSR000127-1"/>
    </source>
</evidence>
<evidence type="ECO:0000256" key="14">
    <source>
        <dbReference type="PIRSR" id="PIRSR000127-3"/>
    </source>
</evidence>
<feature type="binding site" evidence="13">
    <location>
        <position position="409"/>
    </location>
    <ligand>
        <name>FAD</name>
        <dbReference type="ChEBI" id="CHEBI:57692"/>
    </ligand>
</feature>
<feature type="binding site" evidence="13">
    <location>
        <position position="386"/>
    </location>
    <ligand>
        <name>FAD</name>
        <dbReference type="ChEBI" id="CHEBI:57692"/>
    </ligand>
</feature>
<keyword evidence="10 14" id="KW-0411">Iron-sulfur</keyword>
<dbReference type="Pfam" id="PF02738">
    <property type="entry name" value="MoCoBD_1"/>
    <property type="match status" value="1"/>
</dbReference>
<dbReference type="Pfam" id="PF00111">
    <property type="entry name" value="Fer2"/>
    <property type="match status" value="1"/>
</dbReference>
<dbReference type="Pfam" id="PF01315">
    <property type="entry name" value="Ald_Xan_dh_C"/>
    <property type="match status" value="1"/>
</dbReference>
<feature type="region of interest" description="Disordered" evidence="15">
    <location>
        <begin position="1"/>
        <end position="24"/>
    </location>
</feature>
<dbReference type="Pfam" id="PF01799">
    <property type="entry name" value="Fer2_2"/>
    <property type="match status" value="1"/>
</dbReference>
<evidence type="ECO:0000256" key="11">
    <source>
        <dbReference type="ARBA" id="ARBA00034078"/>
    </source>
</evidence>
<keyword evidence="9 14" id="KW-0408">Iron</keyword>
<dbReference type="InterPro" id="IPR016169">
    <property type="entry name" value="FAD-bd_PCMH_sub2"/>
</dbReference>
<dbReference type="Pfam" id="PF03450">
    <property type="entry name" value="CO_deh_flav_C"/>
    <property type="match status" value="1"/>
</dbReference>
<organism evidence="18 19">
    <name type="scientific">Triparma laevis f. longispina</name>
    <dbReference type="NCBI Taxonomy" id="1714387"/>
    <lineage>
        <taxon>Eukaryota</taxon>
        <taxon>Sar</taxon>
        <taxon>Stramenopiles</taxon>
        <taxon>Ochrophyta</taxon>
        <taxon>Bolidophyceae</taxon>
        <taxon>Parmales</taxon>
        <taxon>Triparmaceae</taxon>
        <taxon>Triparma</taxon>
    </lineage>
</organism>
<comment type="caution">
    <text evidence="18">The sequence shown here is derived from an EMBL/GenBank/DDBJ whole genome shotgun (WGS) entry which is preliminary data.</text>
</comment>
<evidence type="ECO:0000256" key="5">
    <source>
        <dbReference type="ARBA" id="ARBA00022714"/>
    </source>
</evidence>
<dbReference type="Gene3D" id="3.30.43.10">
    <property type="entry name" value="Uridine Diphospho-n-acetylenolpyruvylglucosamine Reductase, domain 2"/>
    <property type="match status" value="1"/>
</dbReference>
<gene>
    <name evidence="18" type="ORF">TrLO_g14989</name>
</gene>
<dbReference type="SUPFAM" id="SSF56003">
    <property type="entry name" value="Molybdenum cofactor-binding domain"/>
    <property type="match status" value="1"/>
</dbReference>
<evidence type="ECO:0000256" key="15">
    <source>
        <dbReference type="SAM" id="MobiDB-lite"/>
    </source>
</evidence>
<evidence type="ECO:0000256" key="1">
    <source>
        <dbReference type="ARBA" id="ARBA00001974"/>
    </source>
</evidence>
<feature type="binding site" evidence="14">
    <location>
        <position position="71"/>
    </location>
    <ligand>
        <name>[2Fe-2S] cluster</name>
        <dbReference type="ChEBI" id="CHEBI:190135"/>
        <label>1</label>
    </ligand>
</feature>
<feature type="binding site" evidence="14">
    <location>
        <position position="79"/>
    </location>
    <ligand>
        <name>[2Fe-2S] cluster</name>
        <dbReference type="ChEBI" id="CHEBI:190135"/>
        <label>1</label>
    </ligand>
</feature>
<feature type="binding site" evidence="13">
    <location>
        <position position="966"/>
    </location>
    <ligand>
        <name>substrate</name>
    </ligand>
</feature>
<dbReference type="FunFam" id="3.30.365.10:FF:000001">
    <property type="entry name" value="Xanthine dehydrogenase oxidase"/>
    <property type="match status" value="1"/>
</dbReference>
<feature type="binding site" evidence="13">
    <location>
        <position position="885"/>
    </location>
    <ligand>
        <name>substrate</name>
    </ligand>
</feature>
<dbReference type="Gene3D" id="3.90.1170.50">
    <property type="entry name" value="Aldehyde oxidase/xanthine dehydrogenase, a/b hammerhead"/>
    <property type="match status" value="1"/>
</dbReference>
<dbReference type="InterPro" id="IPR037165">
    <property type="entry name" value="AldOxase/xan_DH_Mopterin-bd_sf"/>
</dbReference>
<protein>
    <recommendedName>
        <fullName evidence="20">Xanthine dehydrogenase</fullName>
    </recommendedName>
</protein>
<dbReference type="SUPFAM" id="SSF54665">
    <property type="entry name" value="CO dehydrogenase molybdoprotein N-domain-like"/>
    <property type="match status" value="1"/>
</dbReference>
<dbReference type="InterPro" id="IPR012675">
    <property type="entry name" value="Beta-grasp_dom_sf"/>
</dbReference>
<dbReference type="Gene3D" id="3.30.465.10">
    <property type="match status" value="1"/>
</dbReference>
<feature type="binding site" evidence="13">
    <location>
        <position position="1000"/>
    </location>
    <ligand>
        <name>substrate</name>
    </ligand>
</feature>
<feature type="binding site" evidence="14">
    <location>
        <position position="139"/>
    </location>
    <ligand>
        <name>[2Fe-2S] cluster</name>
        <dbReference type="ChEBI" id="CHEBI:190135"/>
        <label>2</label>
    </ligand>
</feature>
<dbReference type="PANTHER" id="PTHR45444">
    <property type="entry name" value="XANTHINE DEHYDROGENASE"/>
    <property type="match status" value="1"/>
</dbReference>
<evidence type="ECO:0000256" key="6">
    <source>
        <dbReference type="ARBA" id="ARBA00022723"/>
    </source>
</evidence>
<comment type="similarity">
    <text evidence="2">Belongs to the xanthine dehydrogenase family.</text>
</comment>
<dbReference type="SUPFAM" id="SSF47741">
    <property type="entry name" value="CO dehydrogenase ISP C-domain like"/>
    <property type="match status" value="1"/>
</dbReference>
<evidence type="ECO:0000256" key="3">
    <source>
        <dbReference type="ARBA" id="ARBA00022505"/>
    </source>
</evidence>
<dbReference type="FunFam" id="3.30.465.10:FF:000004">
    <property type="entry name" value="Xanthine dehydrogenase/oxidase"/>
    <property type="match status" value="1"/>
</dbReference>
<dbReference type="GO" id="GO:0051537">
    <property type="term" value="F:2 iron, 2 sulfur cluster binding"/>
    <property type="evidence" value="ECO:0007669"/>
    <property type="project" value="UniProtKB-KW"/>
</dbReference>
<dbReference type="GO" id="GO:0071949">
    <property type="term" value="F:FAD binding"/>
    <property type="evidence" value="ECO:0007669"/>
    <property type="project" value="InterPro"/>
</dbReference>
<keyword evidence="7 13" id="KW-0274">FAD</keyword>
<feature type="binding site" evidence="14">
    <location>
        <position position="174"/>
    </location>
    <ligand>
        <name>[2Fe-2S] cluster</name>
        <dbReference type="ChEBI" id="CHEBI:190135"/>
        <label>2</label>
    </ligand>
</feature>
<feature type="binding site" evidence="14">
    <location>
        <position position="76"/>
    </location>
    <ligand>
        <name>[2Fe-2S] cluster</name>
        <dbReference type="ChEBI" id="CHEBI:190135"/>
        <label>1</label>
    </ligand>
</feature>
<dbReference type="Gene3D" id="1.10.150.120">
    <property type="entry name" value="[2Fe-2S]-binding domain"/>
    <property type="match status" value="1"/>
</dbReference>
<dbReference type="FunFam" id="3.30.43.10:FF:000001">
    <property type="entry name" value="Xanthine dehydrogenase/oxidase"/>
    <property type="match status" value="1"/>
</dbReference>
<dbReference type="GO" id="GO:0016491">
    <property type="term" value="F:oxidoreductase activity"/>
    <property type="evidence" value="ECO:0007669"/>
    <property type="project" value="UniProtKB-KW"/>
</dbReference>
<dbReference type="InterPro" id="IPR005107">
    <property type="entry name" value="CO_DH_flav_C"/>
</dbReference>
<accession>A0A9W7CBJ9</accession>
<evidence type="ECO:0000256" key="8">
    <source>
        <dbReference type="ARBA" id="ARBA00023002"/>
    </source>
</evidence>
<dbReference type="FunFam" id="3.30.365.10:FF:000002">
    <property type="entry name" value="Xanthine dehydrogenase oxidase"/>
    <property type="match status" value="1"/>
</dbReference>
<evidence type="ECO:0000256" key="7">
    <source>
        <dbReference type="ARBA" id="ARBA00022827"/>
    </source>
</evidence>
<evidence type="ECO:0000256" key="13">
    <source>
        <dbReference type="PIRSR" id="PIRSR000127-2"/>
    </source>
</evidence>
<dbReference type="InterPro" id="IPR006058">
    <property type="entry name" value="2Fe2S_fd_BS"/>
</dbReference>
<dbReference type="InterPro" id="IPR002346">
    <property type="entry name" value="Mopterin_DH_FAD-bd"/>
</dbReference>
<evidence type="ECO:0000313" key="18">
    <source>
        <dbReference type="EMBL" id="GMI03186.1"/>
    </source>
</evidence>
<keyword evidence="3 14" id="KW-0500">Molybdenum</keyword>
<feature type="domain" description="FAD-binding PCMH-type" evidence="17">
    <location>
        <begin position="281"/>
        <end position="463"/>
    </location>
</feature>
<dbReference type="InterPro" id="IPR046867">
    <property type="entry name" value="AldOxase/xan_DH_MoCoBD2"/>
</dbReference>
<dbReference type="Pfam" id="PF00941">
    <property type="entry name" value="FAD_binding_5"/>
    <property type="match status" value="1"/>
</dbReference>
<evidence type="ECO:0008006" key="20">
    <source>
        <dbReference type="Google" id="ProtNLM"/>
    </source>
</evidence>
<dbReference type="InterPro" id="IPR036318">
    <property type="entry name" value="FAD-bd_PCMH-like_sf"/>
</dbReference>
<dbReference type="InterPro" id="IPR036010">
    <property type="entry name" value="2Fe-2S_ferredoxin-like_sf"/>
</dbReference>
<feature type="binding site" evidence="14">
    <location>
        <position position="881"/>
    </location>
    <ligand>
        <name>Mo-molybdopterin</name>
        <dbReference type="ChEBI" id="CHEBI:71302"/>
    </ligand>
    <ligandPart>
        <name>Mo</name>
        <dbReference type="ChEBI" id="CHEBI:28685"/>
    </ligandPart>
</feature>
<comment type="cofactor">
    <cofactor evidence="14">
        <name>Mo-molybdopterin</name>
        <dbReference type="ChEBI" id="CHEBI:71302"/>
    </cofactor>
    <text evidence="14">Binds 1 Mo-molybdopterin (Mo-MPT) cofactor per subunit.</text>
</comment>
<comment type="cofactor">
    <cofactor evidence="1 13">
        <name>FAD</name>
        <dbReference type="ChEBI" id="CHEBI:57692"/>
    </cofactor>
</comment>
<comment type="cofactor">
    <cofactor evidence="14">
        <name>[2Fe-2S] cluster</name>
        <dbReference type="ChEBI" id="CHEBI:190135"/>
    </cofactor>
    <text evidence="14">Binds 2 [2Fe-2S] clusters.</text>
</comment>
<dbReference type="Proteomes" id="UP001165122">
    <property type="component" value="Unassembled WGS sequence"/>
</dbReference>
<comment type="cofactor">
    <cofactor evidence="11">
        <name>[2Fe-2S] cluster</name>
        <dbReference type="ChEBI" id="CHEBI:190135"/>
    </cofactor>
</comment>
<dbReference type="Pfam" id="PF20256">
    <property type="entry name" value="MoCoBD_2"/>
    <property type="match status" value="1"/>
</dbReference>
<feature type="region of interest" description="Disordered" evidence="15">
    <location>
        <begin position="614"/>
        <end position="633"/>
    </location>
</feature>
<dbReference type="InterPro" id="IPR008274">
    <property type="entry name" value="AldOxase/xan_DH_MoCoBD1"/>
</dbReference>
<feature type="binding site" evidence="14">
    <location>
        <position position="176"/>
    </location>
    <ligand>
        <name>[2Fe-2S] cluster</name>
        <dbReference type="ChEBI" id="CHEBI:190135"/>
        <label>2</label>
    </ligand>
</feature>
<dbReference type="SUPFAM" id="SSF56176">
    <property type="entry name" value="FAD-binding/transporter-associated domain-like"/>
    <property type="match status" value="1"/>
</dbReference>
<evidence type="ECO:0000259" key="17">
    <source>
        <dbReference type="PROSITE" id="PS51387"/>
    </source>
</evidence>
<dbReference type="SUPFAM" id="SSF55447">
    <property type="entry name" value="CO dehydrogenase flavoprotein C-terminal domain-like"/>
    <property type="match status" value="1"/>
</dbReference>
<feature type="binding site" evidence="14">
    <location>
        <position position="99"/>
    </location>
    <ligand>
        <name>[2Fe-2S] cluster</name>
        <dbReference type="ChEBI" id="CHEBI:190135"/>
        <label>1</label>
    </ligand>
</feature>
<feature type="binding site" evidence="14">
    <location>
        <position position="1167"/>
    </location>
    <ligand>
        <name>Mo-molybdopterin</name>
        <dbReference type="ChEBI" id="CHEBI:71302"/>
    </ligand>
    <ligandPart>
        <name>Mo</name>
        <dbReference type="ChEBI" id="CHEBI:28685"/>
    </ligandPart>
</feature>
<reference evidence="19" key="1">
    <citation type="journal article" date="2023" name="Commun. Biol.">
        <title>Genome analysis of Parmales, the sister group of diatoms, reveals the evolutionary specialization of diatoms from phago-mixotrophs to photoautotrophs.</title>
        <authorList>
            <person name="Ban H."/>
            <person name="Sato S."/>
            <person name="Yoshikawa S."/>
            <person name="Yamada K."/>
            <person name="Nakamura Y."/>
            <person name="Ichinomiya M."/>
            <person name="Sato N."/>
            <person name="Blanc-Mathieu R."/>
            <person name="Endo H."/>
            <person name="Kuwata A."/>
            <person name="Ogata H."/>
        </authorList>
    </citation>
    <scope>NUCLEOTIDE SEQUENCE [LARGE SCALE GENOMIC DNA]</scope>
    <source>
        <strain evidence="19">NIES 3700</strain>
    </source>
</reference>
<dbReference type="CDD" id="cd00207">
    <property type="entry name" value="fer2"/>
    <property type="match status" value="1"/>
</dbReference>
<keyword evidence="19" id="KW-1185">Reference proteome</keyword>
<dbReference type="SUPFAM" id="SSF54292">
    <property type="entry name" value="2Fe-2S ferredoxin-like"/>
    <property type="match status" value="1"/>
</dbReference>
<dbReference type="PROSITE" id="PS51387">
    <property type="entry name" value="FAD_PCMH"/>
    <property type="match status" value="1"/>
</dbReference>
<dbReference type="InterPro" id="IPR036884">
    <property type="entry name" value="2Fe-2S-bd_dom_sf"/>
</dbReference>
<dbReference type="OrthoDB" id="8300278at2759"/>
<feature type="binding site" evidence="14">
    <location>
        <position position="850"/>
    </location>
    <ligand>
        <name>Mo-molybdopterin</name>
        <dbReference type="ChEBI" id="CHEBI:71302"/>
    </ligand>
    <ligandPart>
        <name>Mo</name>
        <dbReference type="ChEBI" id="CHEBI:28685"/>
    </ligandPart>
</feature>
<feature type="active site" description="Proton acceptor" evidence="12">
    <location>
        <position position="1372"/>
    </location>
</feature>
<evidence type="ECO:0000256" key="9">
    <source>
        <dbReference type="ARBA" id="ARBA00023004"/>
    </source>
</evidence>
<evidence type="ECO:0000313" key="19">
    <source>
        <dbReference type="Proteomes" id="UP001165122"/>
    </source>
</evidence>
<evidence type="ECO:0000256" key="10">
    <source>
        <dbReference type="ARBA" id="ARBA00023014"/>
    </source>
</evidence>
<dbReference type="InterPro" id="IPR001041">
    <property type="entry name" value="2Fe-2S_ferredoxin-type"/>
</dbReference>
<sequence>MPPSPHSPTNSSSKPLLSYEKDSYSPPWRSDLIIFVNGILMKPKNLIHLTPTTSLLSFLRANGLTGTKLGCNEGGCGACTVILQKWTGKVVESRSVNACLFPAVGAEGGNVVTVEGLGSLRGGMHPVQERMMKSHGSQCGFCTPGIVVAMSAIFVNNPDATVDEVEEHMDGNICRCTGYRPIWDTAKSLCSDAKKGPCGESCNSCPEQNDCDIEHLIPDPGCCTTNNSNSKVKPSCNVSSSSADKFKKDPVFSKSFNELDYAGIPFPEELKVKSVTTPFKILKDDVTWYDPRTLEELLELKKSYPEGRIVVGNSEVGIEQKFKNMKYKVLIGGCNISALKGISETDSNFVFGANTPLNDIAHSCEASAGSTPGSTPFAIHNMLRWFASTQIRNTASLAGNLATASPISDMNPLLAATDSTMKVQSKTNGARFIKVNEFFLSYRKTALQSDEVIVDVTVPKTGEFEFVFPFKQAKRREDDISIVTSAMRVKLEVAQDKSGFVVAESAFAFGGMDAKTVAAPLTSAFLKSKPWSLKTLNEAKSTLFKDLPLPDDVPGGQPEYRRSLAASFLYKFFVSVCVQLETVAGGVPVEAIDDREKSAALSFVTSRKPTMIGTQRYPKPKITPGLEDGTDDMPMKCPPVSKMAMTKDAVGKGSTHQSGALHCTGEAKYTDDIGLPVNGLEGCLIHSTVAGCDIKSIDASAAEKMEGVVKVVLYKDLVDTGGNNKLGPIMKDEEVFGTKRVRHVGMVLGLVMADSLEVAQEAARAVKVEYENHDDNVIVSIDEAIKAGSFYPTTDHTIESGDVKAALETPGAVTVEGTFRIGGQEHFYLECNTTMCVPKEGGMVVHTSSQAPTKTQMFCASAAGIPANKVVCKMKRMGGGFGGKETRSVFVAAACAVGAKIVNRPVRVTLDRNVDMQTTGQRHAFVANYKAAAIMEGGKPKLLAMDVNMYSNGGCSLDLSGPVMDRSLFHLDGAYKWQALKVHGLVCKTHQPPHTAYRGFGGPQGIVAVEHVVDRLATKMGVDVTDLREANLYKEGDATHFGQTIEDGTWNVPRSFSDVKSQSGIEERKKEVSEFNAANKWKKRGLAYIPTKFGIAFTAKFMNQGGALVHVYQDGTVLVNHGGTEMGQGLHTKVCQVAAQAFGISSDEVFVDDSDTSKVANTQPTAASMSTDMYGMATLDACRQILKRLQPFREKLGEDASLAAVATAAFFERVDLSAHGFYALSDARCGYNWDAVADGSETGPDNSFRGHPFNYFTQGSCFSMVEVDLLTGDHSIVRSDVVMDVGSSINPAIDIGQIEGAFVQGVGWSTVEELIWGDEEHKWVRPRGRLFTQGPGFYKPPAFNDMPAEFNVTLMDGVANKFAVMSSKAIGEPPFAMGIAVFFAIKDALGKAREEQGVEDEFVLMHPATSERIRMAVGDKIVAEGGGGGAWQAKGSY</sequence>
<dbReference type="InterPro" id="IPR036856">
    <property type="entry name" value="Ald_Oxase/Xan_DH_a/b_sf"/>
</dbReference>
<dbReference type="InterPro" id="IPR000674">
    <property type="entry name" value="Ald_Oxase/Xan_DH_a/b"/>
</dbReference>
<keyword evidence="5 14" id="KW-0001">2Fe-2S</keyword>
<feature type="binding site" evidence="14">
    <location>
        <position position="998"/>
    </location>
    <ligand>
        <name>Mo-molybdopterin</name>
        <dbReference type="ChEBI" id="CHEBI:71302"/>
    </ligand>
    <ligandPart>
        <name>Mo</name>
        <dbReference type="ChEBI" id="CHEBI:28685"/>
    </ligandPart>
</feature>